<evidence type="ECO:0000313" key="13">
    <source>
        <dbReference type="Proteomes" id="UP000269998"/>
    </source>
</evidence>
<dbReference type="GO" id="GO:0005886">
    <property type="term" value="C:plasma membrane"/>
    <property type="evidence" value="ECO:0007669"/>
    <property type="project" value="UniProtKB-SubCell"/>
</dbReference>
<keyword evidence="6 12" id="KW-0067">ATP-binding</keyword>
<name>A0A447GG36_9MYCO</name>
<dbReference type="InterPro" id="IPR027417">
    <property type="entry name" value="P-loop_NTPase"/>
</dbReference>
<feature type="domain" description="ABC transporter" evidence="10">
    <location>
        <begin position="348"/>
        <end position="583"/>
    </location>
</feature>
<dbReference type="InterPro" id="IPR003593">
    <property type="entry name" value="AAA+_ATPase"/>
</dbReference>
<dbReference type="SUPFAM" id="SSF52540">
    <property type="entry name" value="P-loop containing nucleoside triphosphate hydrolases"/>
    <property type="match status" value="1"/>
</dbReference>
<dbReference type="SMART" id="SM00382">
    <property type="entry name" value="AAA"/>
    <property type="match status" value="1"/>
</dbReference>
<keyword evidence="7 9" id="KW-1133">Transmembrane helix</keyword>
<dbReference type="FunFam" id="3.40.50.300:FF:000854">
    <property type="entry name" value="Multidrug ABC transporter ATP-binding protein"/>
    <property type="match status" value="1"/>
</dbReference>
<evidence type="ECO:0000256" key="9">
    <source>
        <dbReference type="SAM" id="Phobius"/>
    </source>
</evidence>
<evidence type="ECO:0000256" key="5">
    <source>
        <dbReference type="ARBA" id="ARBA00022741"/>
    </source>
</evidence>
<evidence type="ECO:0000259" key="10">
    <source>
        <dbReference type="PROSITE" id="PS50893"/>
    </source>
</evidence>
<dbReference type="GO" id="GO:0140359">
    <property type="term" value="F:ABC-type transporter activity"/>
    <property type="evidence" value="ECO:0007669"/>
    <property type="project" value="InterPro"/>
</dbReference>
<evidence type="ECO:0000256" key="8">
    <source>
        <dbReference type="ARBA" id="ARBA00023136"/>
    </source>
</evidence>
<feature type="transmembrane region" description="Helical" evidence="9">
    <location>
        <begin position="31"/>
        <end position="56"/>
    </location>
</feature>
<feature type="domain" description="ABC transmembrane type-1" evidence="11">
    <location>
        <begin position="32"/>
        <end position="314"/>
    </location>
</feature>
<protein>
    <submittedName>
        <fullName evidence="12">Putative ABC transporter ATP-binding protein</fullName>
    </submittedName>
</protein>
<dbReference type="InterPro" id="IPR039421">
    <property type="entry name" value="Type_1_exporter"/>
</dbReference>
<evidence type="ECO:0000256" key="6">
    <source>
        <dbReference type="ARBA" id="ARBA00022840"/>
    </source>
</evidence>
<feature type="transmembrane region" description="Helical" evidence="9">
    <location>
        <begin position="68"/>
        <end position="92"/>
    </location>
</feature>
<feature type="transmembrane region" description="Helical" evidence="9">
    <location>
        <begin position="171"/>
        <end position="195"/>
    </location>
</feature>
<keyword evidence="3" id="KW-1003">Cell membrane</keyword>
<evidence type="ECO:0000256" key="7">
    <source>
        <dbReference type="ARBA" id="ARBA00022989"/>
    </source>
</evidence>
<dbReference type="CDD" id="cd18548">
    <property type="entry name" value="ABC_6TM_Tm287_like"/>
    <property type="match status" value="1"/>
</dbReference>
<keyword evidence="5" id="KW-0547">Nucleotide-binding</keyword>
<dbReference type="PROSITE" id="PS50893">
    <property type="entry name" value="ABC_TRANSPORTER_2"/>
    <property type="match status" value="1"/>
</dbReference>
<evidence type="ECO:0000313" key="12">
    <source>
        <dbReference type="EMBL" id="VDM89398.1"/>
    </source>
</evidence>
<proteinExistence type="predicted"/>
<keyword evidence="8 9" id="KW-0472">Membrane</keyword>
<sequence>MTAPQPRVTRSTGATVVRLLRQCAARSPRTLLGLGAVQLVGTLAALSLPAVDAGIIDRGVARGDTSAIVVLGAVMLAAGGVHLLCSVVAVHLGSRVSMGFGRDLRQALFDRVTGMSMHDVSKFGPATLLTRTTTDVQTVETTLHLYWTTLVAALITGTGGVVMAARQDVGLSWVLLLAVPVLAAITSGIMARLIAYERRMQKLFDRMNQILREQLSGIRVIRAFARESFERDRFAAVSAGFSRTALAADRWQALLAPVATLIISLSSVALVWFGALRIDAGDMGVGQLVAFMLYATQILSAASMLSKVLANVPGAAASFERITEVLWTDVAVSPPENRVCPPAGGDLVRFDHVTFAYPGAQRAVLCDVSFTAAPGSVTAIVGATGSGKSTMISLLTRLYDATAGSVSVDGVDVRDLAADQLCARTAVVPQHGYLFSGTVADNLRFGKPDATNAEMWAALRISAADGFVAAHPDGLRMPVAQGGINLSGGQRQRLAIARAVIRRPAVYLFDDAFSALDACTQRDVWTALRESCADAAVILVSQRINPGIEADQVIVMGQGSVGGPVAATSGHESLLADCPRYGEVARTTA</sequence>
<dbReference type="InterPro" id="IPR036640">
    <property type="entry name" value="ABC1_TM_sf"/>
</dbReference>
<dbReference type="GO" id="GO:0016887">
    <property type="term" value="F:ATP hydrolysis activity"/>
    <property type="evidence" value="ECO:0007669"/>
    <property type="project" value="InterPro"/>
</dbReference>
<reference evidence="13" key="1">
    <citation type="submission" date="2018-02" db="EMBL/GenBank/DDBJ databases">
        <authorList>
            <person name="Seth-Smith MB H."/>
            <person name="Seth-Smith H."/>
        </authorList>
    </citation>
    <scope>NUCLEOTIDE SEQUENCE [LARGE SCALE GENOMIC DNA]</scope>
</reference>
<dbReference type="InterPro" id="IPR003439">
    <property type="entry name" value="ABC_transporter-like_ATP-bd"/>
</dbReference>
<keyword evidence="2" id="KW-0813">Transport</keyword>
<evidence type="ECO:0000256" key="4">
    <source>
        <dbReference type="ARBA" id="ARBA00022692"/>
    </source>
</evidence>
<dbReference type="PROSITE" id="PS00211">
    <property type="entry name" value="ABC_TRANSPORTER_1"/>
    <property type="match status" value="1"/>
</dbReference>
<keyword evidence="13" id="KW-1185">Reference proteome</keyword>
<organism evidence="12 13">
    <name type="scientific">Mycobacterium basiliense</name>
    <dbReference type="NCBI Taxonomy" id="2094119"/>
    <lineage>
        <taxon>Bacteria</taxon>
        <taxon>Bacillati</taxon>
        <taxon>Actinomycetota</taxon>
        <taxon>Actinomycetes</taxon>
        <taxon>Mycobacteriales</taxon>
        <taxon>Mycobacteriaceae</taxon>
        <taxon>Mycobacterium</taxon>
    </lineage>
</organism>
<dbReference type="Gene3D" id="3.40.50.300">
    <property type="entry name" value="P-loop containing nucleotide triphosphate hydrolases"/>
    <property type="match status" value="1"/>
</dbReference>
<evidence type="ECO:0000256" key="2">
    <source>
        <dbReference type="ARBA" id="ARBA00022448"/>
    </source>
</evidence>
<feature type="transmembrane region" description="Helical" evidence="9">
    <location>
        <begin position="253"/>
        <end position="273"/>
    </location>
</feature>
<gene>
    <name evidence="12" type="ORF">MB901379_02974</name>
</gene>
<dbReference type="Gene3D" id="1.20.1560.10">
    <property type="entry name" value="ABC transporter type 1, transmembrane domain"/>
    <property type="match status" value="1"/>
</dbReference>
<dbReference type="Proteomes" id="UP000269998">
    <property type="component" value="Chromosome"/>
</dbReference>
<dbReference type="InterPro" id="IPR011527">
    <property type="entry name" value="ABC1_TM_dom"/>
</dbReference>
<dbReference type="PANTHER" id="PTHR24221">
    <property type="entry name" value="ATP-BINDING CASSETTE SUB-FAMILY B"/>
    <property type="match status" value="1"/>
</dbReference>
<dbReference type="EMBL" id="LR130759">
    <property type="protein sequence ID" value="VDM89398.1"/>
    <property type="molecule type" value="Genomic_DNA"/>
</dbReference>
<evidence type="ECO:0000256" key="3">
    <source>
        <dbReference type="ARBA" id="ARBA00022475"/>
    </source>
</evidence>
<keyword evidence="4 9" id="KW-0812">Transmembrane</keyword>
<accession>A0A447GG36</accession>
<dbReference type="Pfam" id="PF00005">
    <property type="entry name" value="ABC_tran"/>
    <property type="match status" value="1"/>
</dbReference>
<dbReference type="RefSeq" id="WP_232021850.1">
    <property type="nucleotide sequence ID" value="NZ_CBCSKE010000002.1"/>
</dbReference>
<dbReference type="KEGG" id="mbai:MB901379_02974"/>
<feature type="transmembrane region" description="Helical" evidence="9">
    <location>
        <begin position="145"/>
        <end position="165"/>
    </location>
</feature>
<dbReference type="PANTHER" id="PTHR24221:SF276">
    <property type="entry name" value="ABC TRANSPORTER, ATP-BINDING_PERMEASE PROTEIN"/>
    <property type="match status" value="1"/>
</dbReference>
<dbReference type="InterPro" id="IPR017871">
    <property type="entry name" value="ABC_transporter-like_CS"/>
</dbReference>
<dbReference type="PROSITE" id="PS50929">
    <property type="entry name" value="ABC_TM1F"/>
    <property type="match status" value="1"/>
</dbReference>
<dbReference type="GO" id="GO:0005524">
    <property type="term" value="F:ATP binding"/>
    <property type="evidence" value="ECO:0007669"/>
    <property type="project" value="UniProtKB-KW"/>
</dbReference>
<comment type="subcellular location">
    <subcellularLocation>
        <location evidence="1">Cell membrane</location>
        <topology evidence="1">Multi-pass membrane protein</topology>
    </subcellularLocation>
</comment>
<evidence type="ECO:0000256" key="1">
    <source>
        <dbReference type="ARBA" id="ARBA00004651"/>
    </source>
</evidence>
<dbReference type="Pfam" id="PF00664">
    <property type="entry name" value="ABC_membrane"/>
    <property type="match status" value="1"/>
</dbReference>
<dbReference type="AlphaFoldDB" id="A0A447GG36"/>
<dbReference type="SUPFAM" id="SSF90123">
    <property type="entry name" value="ABC transporter transmembrane region"/>
    <property type="match status" value="1"/>
</dbReference>
<evidence type="ECO:0000259" key="11">
    <source>
        <dbReference type="PROSITE" id="PS50929"/>
    </source>
</evidence>